<evidence type="ECO:0000313" key="2">
    <source>
        <dbReference type="Proteomes" id="UP000199370"/>
    </source>
</evidence>
<name>A0A1G9T9R6_9EURY</name>
<dbReference type="RefSeq" id="WP_089731453.1">
    <property type="nucleotide sequence ID" value="NZ_FNIA01000002.1"/>
</dbReference>
<keyword evidence="2" id="KW-1185">Reference proteome</keyword>
<gene>
    <name evidence="1" type="ORF">SAMN05192554_102226</name>
</gene>
<dbReference type="Pfam" id="PF23421">
    <property type="entry name" value="DUF7109"/>
    <property type="match status" value="1"/>
</dbReference>
<dbReference type="InterPro" id="IPR055533">
    <property type="entry name" value="DUF7109"/>
</dbReference>
<accession>A0A1G9T9R6</accession>
<dbReference type="OrthoDB" id="214610at2157"/>
<sequence length="153" mass="16844">MRLSEDELAGVVDTFGGLTRAELRRAVEEVAFRAGEDVDAETVQGWVDDATEAYHIVAYDDGERTLYVAGPRAFPEEPPHGDDLPHIMDVEPREVDRAALGEQVRERLAEEATAALAGANEARAHELLDVTYDLEAWAPVDCTAVRSRLDARL</sequence>
<dbReference type="EMBL" id="FNIA01000002">
    <property type="protein sequence ID" value="SDM44493.1"/>
    <property type="molecule type" value="Genomic_DNA"/>
</dbReference>
<protein>
    <submittedName>
        <fullName evidence="1">Uncharacterized protein</fullName>
    </submittedName>
</protein>
<organism evidence="1 2">
    <name type="scientific">Haloarchaeobius iranensis</name>
    <dbReference type="NCBI Taxonomy" id="996166"/>
    <lineage>
        <taxon>Archaea</taxon>
        <taxon>Methanobacteriati</taxon>
        <taxon>Methanobacteriota</taxon>
        <taxon>Stenosarchaea group</taxon>
        <taxon>Halobacteria</taxon>
        <taxon>Halobacteriales</taxon>
        <taxon>Halorubellaceae</taxon>
        <taxon>Haloarchaeobius</taxon>
    </lineage>
</organism>
<evidence type="ECO:0000313" key="1">
    <source>
        <dbReference type="EMBL" id="SDM44493.1"/>
    </source>
</evidence>
<reference evidence="1 2" key="1">
    <citation type="submission" date="2016-10" db="EMBL/GenBank/DDBJ databases">
        <authorList>
            <person name="de Groot N.N."/>
        </authorList>
    </citation>
    <scope>NUCLEOTIDE SEQUENCE [LARGE SCALE GENOMIC DNA]</scope>
    <source>
        <strain evidence="2">EB21,IBRC-M 10013,KCTC 4048</strain>
    </source>
</reference>
<dbReference type="STRING" id="996166.SAMN05192554_102226"/>
<proteinExistence type="predicted"/>
<dbReference type="Proteomes" id="UP000199370">
    <property type="component" value="Unassembled WGS sequence"/>
</dbReference>
<dbReference type="AlphaFoldDB" id="A0A1G9T9R6"/>